<dbReference type="OrthoDB" id="1731983at2759"/>
<evidence type="ECO:0000313" key="3">
    <source>
        <dbReference type="Proteomes" id="UP000321518"/>
    </source>
</evidence>
<evidence type="ECO:0000259" key="1">
    <source>
        <dbReference type="Pfam" id="PF22917"/>
    </source>
</evidence>
<dbReference type="CDD" id="cd08948">
    <property type="entry name" value="5beta-POR_like_SDR_a"/>
    <property type="match status" value="1"/>
</dbReference>
<dbReference type="EMBL" id="BJWK01000016">
    <property type="protein sequence ID" value="GEM11724.1"/>
    <property type="molecule type" value="Genomic_DNA"/>
</dbReference>
<dbReference type="InterPro" id="IPR055222">
    <property type="entry name" value="PRISE-like_Rossmann-fold"/>
</dbReference>
<name>A0A511KQC6_RHOTO</name>
<feature type="domain" description="PRISE-like Rossmann-fold" evidence="1">
    <location>
        <begin position="34"/>
        <end position="360"/>
    </location>
</feature>
<dbReference type="AlphaFoldDB" id="A0A511KQC6"/>
<accession>A0A511KQC6</accession>
<proteinExistence type="predicted"/>
<dbReference type="Pfam" id="PF22917">
    <property type="entry name" value="PRISE"/>
    <property type="match status" value="1"/>
</dbReference>
<reference evidence="2 3" key="1">
    <citation type="submission" date="2019-07" db="EMBL/GenBank/DDBJ databases">
        <title>Rhodotorula toruloides NBRC10032 genome sequencing.</title>
        <authorList>
            <person name="Shida Y."/>
            <person name="Takaku H."/>
            <person name="Ogasawara W."/>
            <person name="Mori K."/>
        </authorList>
    </citation>
    <scope>NUCLEOTIDE SEQUENCE [LARGE SCALE GENOMIC DNA]</scope>
    <source>
        <strain evidence="2 3">NBRC10032</strain>
    </source>
</reference>
<dbReference type="PANTHER" id="PTHR32487:SF0">
    <property type="entry name" value="3-OXO-DELTA(4,5)-STEROID 5-BETA-REDUCTASE"/>
    <property type="match status" value="1"/>
</dbReference>
<dbReference type="SUPFAM" id="SSF51735">
    <property type="entry name" value="NAD(P)-binding Rossmann-fold domains"/>
    <property type="match status" value="1"/>
</dbReference>
<comment type="caution">
    <text evidence="2">The sequence shown here is derived from an EMBL/GenBank/DDBJ whole genome shotgun (WGS) entry which is preliminary data.</text>
</comment>
<dbReference type="InterPro" id="IPR036291">
    <property type="entry name" value="NAD(P)-bd_dom_sf"/>
</dbReference>
<evidence type="ECO:0000313" key="2">
    <source>
        <dbReference type="EMBL" id="GEM11724.1"/>
    </source>
</evidence>
<sequence length="361" mass="40174">MLRALSASSDKEWKKIIAISRCPPVLDHKDPRVVFESVDLLAPKDELVQKLRHAGAAEASHTFFYAYIAKEDEQELIDVNRALFGNAMGAVATVAKQMKVFLLQTGYKYYGTHKGGKHLAAYPWRADSPRHEGGNFYYVQEDMLKDACSKNGWKWIVTRPNFILGITKGNLMSLATTVALYASGCKALNQALVFPGSSASYKLEYDQSTAANNAAFQIFAATTEKAYDRAFNIYDGNTETFADLWPKIANYFGVKLASPPADEPPSSANIGVDVVNLHSAAAWAKKHKSDLEKLVKEKNLDSDALKYATWDFLDFATSRTWKDRATLDEASLIGWTKSVDSFEDGFKPVFEELKRLKVIPA</sequence>
<dbReference type="Proteomes" id="UP000321518">
    <property type="component" value="Unassembled WGS sequence"/>
</dbReference>
<organism evidence="2 3">
    <name type="scientific">Rhodotorula toruloides</name>
    <name type="common">Yeast</name>
    <name type="synonym">Rhodosporidium toruloides</name>
    <dbReference type="NCBI Taxonomy" id="5286"/>
    <lineage>
        <taxon>Eukaryota</taxon>
        <taxon>Fungi</taxon>
        <taxon>Dikarya</taxon>
        <taxon>Basidiomycota</taxon>
        <taxon>Pucciniomycotina</taxon>
        <taxon>Microbotryomycetes</taxon>
        <taxon>Sporidiobolales</taxon>
        <taxon>Sporidiobolaceae</taxon>
        <taxon>Rhodotorula</taxon>
    </lineage>
</organism>
<protein>
    <submittedName>
        <fullName evidence="2">NAD dependent oxidoreductase</fullName>
    </submittedName>
</protein>
<dbReference type="Gene3D" id="3.40.50.720">
    <property type="entry name" value="NAD(P)-binding Rossmann-like Domain"/>
    <property type="match status" value="1"/>
</dbReference>
<dbReference type="PANTHER" id="PTHR32487">
    <property type="entry name" value="3-OXO-DELTA(4,5)-STEROID 5-BETA-REDUCTASE"/>
    <property type="match status" value="1"/>
</dbReference>
<gene>
    <name evidence="2" type="ORF">Rt10032_c16g5741</name>
</gene>